<keyword evidence="4 7" id="KW-1133">Transmembrane helix</keyword>
<evidence type="ECO:0000256" key="5">
    <source>
        <dbReference type="ARBA" id="ARBA00023136"/>
    </source>
</evidence>
<protein>
    <submittedName>
        <fullName evidence="8">Transporter SEO1</fullName>
    </submittedName>
</protein>
<feature type="transmembrane region" description="Helical" evidence="7">
    <location>
        <begin position="388"/>
        <end position="410"/>
    </location>
</feature>
<dbReference type="SUPFAM" id="SSF103473">
    <property type="entry name" value="MFS general substrate transporter"/>
    <property type="match status" value="1"/>
</dbReference>
<feature type="transmembrane region" description="Helical" evidence="7">
    <location>
        <begin position="264"/>
        <end position="287"/>
    </location>
</feature>
<dbReference type="GO" id="GO:0016020">
    <property type="term" value="C:membrane"/>
    <property type="evidence" value="ECO:0007669"/>
    <property type="project" value="UniProtKB-SubCell"/>
</dbReference>
<evidence type="ECO:0000256" key="2">
    <source>
        <dbReference type="ARBA" id="ARBA00022448"/>
    </source>
</evidence>
<dbReference type="OrthoDB" id="3639251at2759"/>
<accession>A0A9P6VLC0</accession>
<feature type="transmembrane region" description="Helical" evidence="7">
    <location>
        <begin position="299"/>
        <end position="316"/>
    </location>
</feature>
<dbReference type="GO" id="GO:0022857">
    <property type="term" value="F:transmembrane transporter activity"/>
    <property type="evidence" value="ECO:0007669"/>
    <property type="project" value="InterPro"/>
</dbReference>
<evidence type="ECO:0000313" key="8">
    <source>
        <dbReference type="EMBL" id="KAG0650117.1"/>
    </source>
</evidence>
<evidence type="ECO:0000256" key="7">
    <source>
        <dbReference type="SAM" id="Phobius"/>
    </source>
</evidence>
<evidence type="ECO:0000256" key="6">
    <source>
        <dbReference type="ARBA" id="ARBA00037968"/>
    </source>
</evidence>
<sequence length="462" mass="52546">MGKQEVRKWWHWYAPEDTPEERKLVMKLDLLIVPYAFVLYWVKYIDQTNINNAYVSGLSDDLHFHGNQLVQFQTIFVVGNVLGLLPFAYLFPKVPMHYLVPTLDLGWGIFNLLQYRANSYSEIMAYRFMVSIFEASYFPGVHFVLGSWYKSDEIGRRGGIFYVGLTLGTLTAGLLQAAASKHLDGVNGLAGWRWMFIITSVITLPLAFVGYVLWPGTPDKPNRLLLSEREIEVAKARLERHGAQLKALPFTWKRLVRIFTGWRFYVLVIFDIFFFNTSANTAAFLLWIKSLHRFDIPTINNLGTIAPALGIFYVLFINFGSDLFLGRAGAITLASVWNGIGLTILTIWDVPESAKWFAFSTNYAGVAVSSVLYGWANIILRHNVEERALTLILMTAIATSTNAWIPLLVFPTVEAPRFPKGYPYALANVVCLIVMAQVVRIIYNREEYVFQYTLGDNELLIS</sequence>
<dbReference type="EMBL" id="VNKQ01000006">
    <property type="protein sequence ID" value="KAG0650117.1"/>
    <property type="molecule type" value="Genomic_DNA"/>
</dbReference>
<evidence type="ECO:0000313" key="9">
    <source>
        <dbReference type="Proteomes" id="UP000785200"/>
    </source>
</evidence>
<keyword evidence="3 7" id="KW-0812">Transmembrane</keyword>
<evidence type="ECO:0000256" key="3">
    <source>
        <dbReference type="ARBA" id="ARBA00022692"/>
    </source>
</evidence>
<keyword evidence="5 7" id="KW-0472">Membrane</keyword>
<evidence type="ECO:0000256" key="4">
    <source>
        <dbReference type="ARBA" id="ARBA00022989"/>
    </source>
</evidence>
<dbReference type="PANTHER" id="PTHR43791:SF15">
    <property type="entry name" value="TRANSPORTER SEO1-RELATED"/>
    <property type="match status" value="1"/>
</dbReference>
<name>A0A9P6VLC0_9HELO</name>
<dbReference type="FunFam" id="1.20.1250.20:FF:000065">
    <property type="entry name" value="Putative MFS pantothenate transporter"/>
    <property type="match status" value="1"/>
</dbReference>
<comment type="subcellular location">
    <subcellularLocation>
        <location evidence="1">Membrane</location>
        <topology evidence="1">Multi-pass membrane protein</topology>
    </subcellularLocation>
</comment>
<keyword evidence="2" id="KW-0813">Transport</keyword>
<feature type="transmembrane region" description="Helical" evidence="7">
    <location>
        <begin position="328"/>
        <end position="348"/>
    </location>
</feature>
<dbReference type="Gene3D" id="1.20.1250.20">
    <property type="entry name" value="MFS general substrate transporter like domains"/>
    <property type="match status" value="1"/>
</dbReference>
<organism evidence="8 9">
    <name type="scientific">Hyphodiscus hymeniophilus</name>
    <dbReference type="NCBI Taxonomy" id="353542"/>
    <lineage>
        <taxon>Eukaryota</taxon>
        <taxon>Fungi</taxon>
        <taxon>Dikarya</taxon>
        <taxon>Ascomycota</taxon>
        <taxon>Pezizomycotina</taxon>
        <taxon>Leotiomycetes</taxon>
        <taxon>Helotiales</taxon>
        <taxon>Hyphodiscaceae</taxon>
        <taxon>Hyphodiscus</taxon>
    </lineage>
</organism>
<feature type="transmembrane region" description="Helical" evidence="7">
    <location>
        <begin position="354"/>
        <end position="376"/>
    </location>
</feature>
<keyword evidence="9" id="KW-1185">Reference proteome</keyword>
<feature type="transmembrane region" description="Helical" evidence="7">
    <location>
        <begin position="422"/>
        <end position="443"/>
    </location>
</feature>
<dbReference type="Proteomes" id="UP000785200">
    <property type="component" value="Unassembled WGS sequence"/>
</dbReference>
<gene>
    <name evidence="8" type="ORF">D0Z07_3091</name>
</gene>
<feature type="transmembrane region" description="Helical" evidence="7">
    <location>
        <begin position="70"/>
        <end position="91"/>
    </location>
</feature>
<dbReference type="InterPro" id="IPR036259">
    <property type="entry name" value="MFS_trans_sf"/>
</dbReference>
<dbReference type="Pfam" id="PF07690">
    <property type="entry name" value="MFS_1"/>
    <property type="match status" value="1"/>
</dbReference>
<comment type="similarity">
    <text evidence="6">Belongs to the major facilitator superfamily. Allantoate permease family.</text>
</comment>
<evidence type="ECO:0000256" key="1">
    <source>
        <dbReference type="ARBA" id="ARBA00004141"/>
    </source>
</evidence>
<comment type="caution">
    <text evidence="8">The sequence shown here is derived from an EMBL/GenBank/DDBJ whole genome shotgun (WGS) entry which is preliminary data.</text>
</comment>
<proteinExistence type="inferred from homology"/>
<reference evidence="8" key="1">
    <citation type="submission" date="2019-07" db="EMBL/GenBank/DDBJ databases">
        <title>Hyphodiscus hymeniophilus genome sequencing and assembly.</title>
        <authorList>
            <person name="Kramer G."/>
            <person name="Nodwell J."/>
        </authorList>
    </citation>
    <scope>NUCLEOTIDE SEQUENCE</scope>
    <source>
        <strain evidence="8">ATCC 34498</strain>
    </source>
</reference>
<feature type="transmembrane region" description="Helical" evidence="7">
    <location>
        <begin position="160"/>
        <end position="179"/>
    </location>
</feature>
<dbReference type="PANTHER" id="PTHR43791">
    <property type="entry name" value="PERMEASE-RELATED"/>
    <property type="match status" value="1"/>
</dbReference>
<feature type="transmembrane region" description="Helical" evidence="7">
    <location>
        <begin position="123"/>
        <end position="148"/>
    </location>
</feature>
<dbReference type="InterPro" id="IPR011701">
    <property type="entry name" value="MFS"/>
</dbReference>
<dbReference type="AlphaFoldDB" id="A0A9P6VLC0"/>
<feature type="transmembrane region" description="Helical" evidence="7">
    <location>
        <begin position="191"/>
        <end position="214"/>
    </location>
</feature>